<evidence type="ECO:0000313" key="18">
    <source>
        <dbReference type="EMBL" id="VDM94077.1"/>
    </source>
</evidence>
<evidence type="ECO:0000256" key="9">
    <source>
        <dbReference type="ARBA" id="ARBA00047863"/>
    </source>
</evidence>
<proteinExistence type="inferred from homology"/>
<feature type="transmembrane region" description="Helical" evidence="17">
    <location>
        <begin position="92"/>
        <end position="115"/>
    </location>
</feature>
<comment type="catalytic activity">
    <reaction evidence="1">
        <text>9-(9Z-hexadecenoyloxy)-octadecanoate + H2O = (9Z)-hexadecenoate + 9-hydroxy-octadecanoate + H(+)</text>
        <dbReference type="Rhea" id="RHEA:52068"/>
        <dbReference type="ChEBI" id="CHEBI:15377"/>
        <dbReference type="ChEBI" id="CHEBI:15378"/>
        <dbReference type="ChEBI" id="CHEBI:32372"/>
        <dbReference type="ChEBI" id="CHEBI:136286"/>
        <dbReference type="ChEBI" id="CHEBI:136309"/>
    </reaction>
    <physiologicalReaction direction="left-to-right" evidence="1">
        <dbReference type="Rhea" id="RHEA:52069"/>
    </physiologicalReaction>
</comment>
<comment type="catalytic activity">
    <reaction evidence="10">
        <text>12-octadecanoyloxy-octadecanoate + H2O = 12-hydroxyoctadecanoate + octadecanoate + H(+)</text>
        <dbReference type="Rhea" id="RHEA:52080"/>
        <dbReference type="ChEBI" id="CHEBI:15377"/>
        <dbReference type="ChEBI" id="CHEBI:15378"/>
        <dbReference type="ChEBI" id="CHEBI:25629"/>
        <dbReference type="ChEBI" id="CHEBI:84201"/>
        <dbReference type="ChEBI" id="CHEBI:136330"/>
    </reaction>
    <physiologicalReaction direction="left-to-right" evidence="10">
        <dbReference type="Rhea" id="RHEA:52081"/>
    </physiologicalReaction>
</comment>
<reference evidence="20" key="1">
    <citation type="submission" date="2016-06" db="UniProtKB">
        <authorList>
            <consortium name="WormBaseParasite"/>
        </authorList>
    </citation>
    <scope>IDENTIFICATION</scope>
</reference>
<evidence type="ECO:0000256" key="12">
    <source>
        <dbReference type="ARBA" id="ARBA00048800"/>
    </source>
</evidence>
<evidence type="ECO:0000256" key="7">
    <source>
        <dbReference type="ARBA" id="ARBA00047368"/>
    </source>
</evidence>
<comment type="catalytic activity">
    <reaction evidence="7">
        <text>12-hexadecanoyloxy-octadecanoate + H2O = 12-hydroxyoctadecanoate + hexadecanoate + H(+)</text>
        <dbReference type="Rhea" id="RHEA:52056"/>
        <dbReference type="ChEBI" id="CHEBI:7896"/>
        <dbReference type="ChEBI" id="CHEBI:15377"/>
        <dbReference type="ChEBI" id="CHEBI:15378"/>
        <dbReference type="ChEBI" id="CHEBI:83677"/>
        <dbReference type="ChEBI" id="CHEBI:84201"/>
    </reaction>
    <physiologicalReaction direction="left-to-right" evidence="7">
        <dbReference type="Rhea" id="RHEA:52057"/>
    </physiologicalReaction>
</comment>
<feature type="transmembrane region" description="Helical" evidence="17">
    <location>
        <begin position="60"/>
        <end position="80"/>
    </location>
</feature>
<evidence type="ECO:0000256" key="11">
    <source>
        <dbReference type="ARBA" id="ARBA00048701"/>
    </source>
</evidence>
<evidence type="ECO:0000256" key="3">
    <source>
        <dbReference type="ARBA" id="ARBA00009300"/>
    </source>
</evidence>
<comment type="catalytic activity">
    <reaction evidence="16">
        <text>12-(9Z-hexadecenoyloxy)-octadecanoate + H2O = 12-hydroxyoctadecanoate + (9Z)-hexadecenoate + H(+)</text>
        <dbReference type="Rhea" id="RHEA:52072"/>
        <dbReference type="ChEBI" id="CHEBI:15377"/>
        <dbReference type="ChEBI" id="CHEBI:15378"/>
        <dbReference type="ChEBI" id="CHEBI:32372"/>
        <dbReference type="ChEBI" id="CHEBI:84201"/>
        <dbReference type="ChEBI" id="CHEBI:136312"/>
    </reaction>
    <physiologicalReaction direction="left-to-right" evidence="16">
        <dbReference type="Rhea" id="RHEA:52073"/>
    </physiologicalReaction>
</comment>
<comment type="similarity">
    <text evidence="3">Belongs to the AIG1 family.</text>
</comment>
<name>A0A182EQD9_ONCOC</name>
<dbReference type="EMBL" id="UYRW01005859">
    <property type="protein sequence ID" value="VDM94077.1"/>
    <property type="molecule type" value="Genomic_DNA"/>
</dbReference>
<dbReference type="OrthoDB" id="1898221at2759"/>
<keyword evidence="5 17" id="KW-1133">Transmembrane helix</keyword>
<dbReference type="Pfam" id="PF04750">
    <property type="entry name" value="Far-17a_AIG1"/>
    <property type="match status" value="1"/>
</dbReference>
<comment type="catalytic activity">
    <reaction evidence="15">
        <text>13-(9Z-hexadecenoyloxy)-octadecanoate + H2O = 13-hydroxy-octadecanoate + (9Z)-hexadecenoate + H(+)</text>
        <dbReference type="Rhea" id="RHEA:52076"/>
        <dbReference type="ChEBI" id="CHEBI:15377"/>
        <dbReference type="ChEBI" id="CHEBI:15378"/>
        <dbReference type="ChEBI" id="CHEBI:32372"/>
        <dbReference type="ChEBI" id="CHEBI:136304"/>
        <dbReference type="ChEBI" id="CHEBI:136315"/>
    </reaction>
    <physiologicalReaction direction="left-to-right" evidence="15">
        <dbReference type="Rhea" id="RHEA:52077"/>
    </physiologicalReaction>
</comment>
<evidence type="ECO:0000313" key="20">
    <source>
        <dbReference type="WBParaSite" id="nOo.2.0.1.t10350-RA"/>
    </source>
</evidence>
<comment type="catalytic activity">
    <reaction evidence="11">
        <text>12-(9Z-octadecenoyloxy)-octadecanoate + H2O = 12-hydroxyoctadecanoate + (9Z)-octadecenoate + H(+)</text>
        <dbReference type="Rhea" id="RHEA:52060"/>
        <dbReference type="ChEBI" id="CHEBI:15377"/>
        <dbReference type="ChEBI" id="CHEBI:15378"/>
        <dbReference type="ChEBI" id="CHEBI:30823"/>
        <dbReference type="ChEBI" id="CHEBI:84201"/>
        <dbReference type="ChEBI" id="CHEBI:136302"/>
    </reaction>
    <physiologicalReaction direction="left-to-right" evidence="11">
        <dbReference type="Rhea" id="RHEA:52061"/>
    </physiologicalReaction>
</comment>
<accession>A0A182EQD9</accession>
<keyword evidence="19" id="KW-1185">Reference proteome</keyword>
<dbReference type="PANTHER" id="PTHR10989">
    <property type="entry name" value="ANDROGEN-INDUCED PROTEIN 1-RELATED"/>
    <property type="match status" value="1"/>
</dbReference>
<evidence type="ECO:0000256" key="10">
    <source>
        <dbReference type="ARBA" id="ARBA00048680"/>
    </source>
</evidence>
<evidence type="ECO:0000256" key="16">
    <source>
        <dbReference type="ARBA" id="ARBA00049428"/>
    </source>
</evidence>
<comment type="subcellular location">
    <subcellularLocation>
        <location evidence="2">Endomembrane system</location>
        <topology evidence="2">Multi-pass membrane protein</topology>
    </subcellularLocation>
</comment>
<dbReference type="WBParaSite" id="nOo.2.0.1.t10350-RA">
    <property type="protein sequence ID" value="nOo.2.0.1.t10350-RA"/>
    <property type="gene ID" value="nOo.2.0.1.g10350"/>
</dbReference>
<organism evidence="20">
    <name type="scientific">Onchocerca ochengi</name>
    <name type="common">Filarial nematode worm</name>
    <dbReference type="NCBI Taxonomy" id="42157"/>
    <lineage>
        <taxon>Eukaryota</taxon>
        <taxon>Metazoa</taxon>
        <taxon>Ecdysozoa</taxon>
        <taxon>Nematoda</taxon>
        <taxon>Chromadorea</taxon>
        <taxon>Rhabditida</taxon>
        <taxon>Spirurina</taxon>
        <taxon>Spiruromorpha</taxon>
        <taxon>Filarioidea</taxon>
        <taxon>Onchocercidae</taxon>
        <taxon>Onchocerca</taxon>
    </lineage>
</organism>
<dbReference type="Proteomes" id="UP000271087">
    <property type="component" value="Unassembled WGS sequence"/>
</dbReference>
<evidence type="ECO:0000256" key="5">
    <source>
        <dbReference type="ARBA" id="ARBA00022989"/>
    </source>
</evidence>
<evidence type="ECO:0000256" key="4">
    <source>
        <dbReference type="ARBA" id="ARBA00022692"/>
    </source>
</evidence>
<comment type="catalytic activity">
    <reaction evidence="9">
        <text>9-hexadecanoyloxy-octadecanoate + H2O = 9-hydroxy-octadecanoate + hexadecanoate + H(+)</text>
        <dbReference type="Rhea" id="RHEA:52052"/>
        <dbReference type="ChEBI" id="CHEBI:7896"/>
        <dbReference type="ChEBI" id="CHEBI:15377"/>
        <dbReference type="ChEBI" id="CHEBI:15378"/>
        <dbReference type="ChEBI" id="CHEBI:83670"/>
        <dbReference type="ChEBI" id="CHEBI:136286"/>
    </reaction>
    <physiologicalReaction direction="left-to-right" evidence="9">
        <dbReference type="Rhea" id="RHEA:52053"/>
    </physiologicalReaction>
</comment>
<dbReference type="GO" id="GO:0016020">
    <property type="term" value="C:membrane"/>
    <property type="evidence" value="ECO:0007669"/>
    <property type="project" value="InterPro"/>
</dbReference>
<comment type="catalytic activity">
    <reaction evidence="12">
        <text>9-(9Z-octadecenoyloxy)-octadecanoate + H2O = 9-hydroxy-octadecanoate + (9Z)-octadecenoate + H(+)</text>
        <dbReference type="Rhea" id="RHEA:52048"/>
        <dbReference type="ChEBI" id="CHEBI:15377"/>
        <dbReference type="ChEBI" id="CHEBI:15378"/>
        <dbReference type="ChEBI" id="CHEBI:30823"/>
        <dbReference type="ChEBI" id="CHEBI:136282"/>
        <dbReference type="ChEBI" id="CHEBI:136286"/>
    </reaction>
    <physiologicalReaction direction="left-to-right" evidence="12">
        <dbReference type="Rhea" id="RHEA:52049"/>
    </physiologicalReaction>
</comment>
<comment type="catalytic activity">
    <reaction evidence="8">
        <text>13-octadecanoyloxy-octadecanoate + H2O = 13-hydroxy-octadecanoate + octadecanoate + H(+)</text>
        <dbReference type="Rhea" id="RHEA:52084"/>
        <dbReference type="ChEBI" id="CHEBI:15377"/>
        <dbReference type="ChEBI" id="CHEBI:15378"/>
        <dbReference type="ChEBI" id="CHEBI:25629"/>
        <dbReference type="ChEBI" id="CHEBI:136304"/>
        <dbReference type="ChEBI" id="CHEBI:136335"/>
    </reaction>
    <physiologicalReaction direction="left-to-right" evidence="8">
        <dbReference type="Rhea" id="RHEA:52085"/>
    </physiologicalReaction>
</comment>
<evidence type="ECO:0000256" key="8">
    <source>
        <dbReference type="ARBA" id="ARBA00047427"/>
    </source>
</evidence>
<sequence>ATCIVFWSLYAMEPTLIVPEWAEKLIPPFMNHITHTASLPFILVDTLLTCHRAPSRKTGSIIVVAEVIFYFSIVLGVRYFNGYWIYPFLEYLSAIHLIIMFFMALVFTWLLYIVGDTMNIMLWGKQLLCLHLMK</sequence>
<dbReference type="GO" id="GO:0012505">
    <property type="term" value="C:endomembrane system"/>
    <property type="evidence" value="ECO:0007669"/>
    <property type="project" value="UniProtKB-SubCell"/>
</dbReference>
<evidence type="ECO:0000256" key="15">
    <source>
        <dbReference type="ARBA" id="ARBA00049322"/>
    </source>
</evidence>
<evidence type="ECO:0000256" key="13">
    <source>
        <dbReference type="ARBA" id="ARBA00049221"/>
    </source>
</evidence>
<comment type="catalytic activity">
    <reaction evidence="14">
        <text>13-(9Z-octadecenoyloxy)-octadecanoate + H2O = 13-hydroxy-octadecanoate + (9Z)-octadecenoate + H(+)</text>
        <dbReference type="Rhea" id="RHEA:52064"/>
        <dbReference type="ChEBI" id="CHEBI:15377"/>
        <dbReference type="ChEBI" id="CHEBI:15378"/>
        <dbReference type="ChEBI" id="CHEBI:30823"/>
        <dbReference type="ChEBI" id="CHEBI:136303"/>
        <dbReference type="ChEBI" id="CHEBI:136304"/>
    </reaction>
    <physiologicalReaction direction="left-to-right" evidence="14">
        <dbReference type="Rhea" id="RHEA:52065"/>
    </physiologicalReaction>
</comment>
<dbReference type="InterPro" id="IPR006838">
    <property type="entry name" value="ADTRP_AIG1"/>
</dbReference>
<gene>
    <name evidence="18" type="ORF">NOO_LOCUS10350</name>
</gene>
<dbReference type="PANTHER" id="PTHR10989:SF23">
    <property type="entry name" value="FAR-17A_AIG1-LIKE PROTEIN"/>
    <property type="match status" value="1"/>
</dbReference>
<keyword evidence="4 17" id="KW-0812">Transmembrane</keyword>
<evidence type="ECO:0000256" key="1">
    <source>
        <dbReference type="ARBA" id="ARBA00000923"/>
    </source>
</evidence>
<evidence type="ECO:0000256" key="2">
    <source>
        <dbReference type="ARBA" id="ARBA00004127"/>
    </source>
</evidence>
<reference evidence="18 19" key="2">
    <citation type="submission" date="2018-08" db="EMBL/GenBank/DDBJ databases">
        <authorList>
            <person name="Laetsch R D."/>
            <person name="Stevens L."/>
            <person name="Kumar S."/>
            <person name="Blaxter L. M."/>
        </authorList>
    </citation>
    <scope>NUCLEOTIDE SEQUENCE [LARGE SCALE GENOMIC DNA]</scope>
</reference>
<comment type="catalytic activity">
    <reaction evidence="13">
        <text>9-octadecanoyloxy-octadecanoate + H2O = 9-hydroxy-octadecanoate + octadecanoate + H(+)</text>
        <dbReference type="Rhea" id="RHEA:52096"/>
        <dbReference type="ChEBI" id="CHEBI:15377"/>
        <dbReference type="ChEBI" id="CHEBI:15378"/>
        <dbReference type="ChEBI" id="CHEBI:25629"/>
        <dbReference type="ChEBI" id="CHEBI:136286"/>
        <dbReference type="ChEBI" id="CHEBI:136373"/>
    </reaction>
    <physiologicalReaction direction="left-to-right" evidence="13">
        <dbReference type="Rhea" id="RHEA:52097"/>
    </physiologicalReaction>
</comment>
<evidence type="ECO:0000256" key="17">
    <source>
        <dbReference type="SAM" id="Phobius"/>
    </source>
</evidence>
<evidence type="ECO:0000313" key="19">
    <source>
        <dbReference type="Proteomes" id="UP000271087"/>
    </source>
</evidence>
<evidence type="ECO:0000256" key="14">
    <source>
        <dbReference type="ARBA" id="ARBA00049296"/>
    </source>
</evidence>
<keyword evidence="6 17" id="KW-0472">Membrane</keyword>
<protein>
    <submittedName>
        <fullName evidence="20">Androgen-induced gene 1 protein</fullName>
    </submittedName>
</protein>
<dbReference type="AlphaFoldDB" id="A0A182EQD9"/>
<evidence type="ECO:0000256" key="6">
    <source>
        <dbReference type="ARBA" id="ARBA00023136"/>
    </source>
</evidence>